<feature type="region of interest" description="Disordered" evidence="1">
    <location>
        <begin position="603"/>
        <end position="726"/>
    </location>
</feature>
<organism evidence="4 5">
    <name type="scientific">Cucurbitaria berberidis CBS 394.84</name>
    <dbReference type="NCBI Taxonomy" id="1168544"/>
    <lineage>
        <taxon>Eukaryota</taxon>
        <taxon>Fungi</taxon>
        <taxon>Dikarya</taxon>
        <taxon>Ascomycota</taxon>
        <taxon>Pezizomycotina</taxon>
        <taxon>Dothideomycetes</taxon>
        <taxon>Pleosporomycetidae</taxon>
        <taxon>Pleosporales</taxon>
        <taxon>Pleosporineae</taxon>
        <taxon>Cucurbitariaceae</taxon>
        <taxon>Cucurbitaria</taxon>
    </lineage>
</organism>
<reference evidence="4" key="1">
    <citation type="submission" date="2020-01" db="EMBL/GenBank/DDBJ databases">
        <authorList>
            <consortium name="DOE Joint Genome Institute"/>
            <person name="Haridas S."/>
            <person name="Albert R."/>
            <person name="Binder M."/>
            <person name="Bloem J."/>
            <person name="Labutti K."/>
            <person name="Salamov A."/>
            <person name="Andreopoulos B."/>
            <person name="Baker S.E."/>
            <person name="Barry K."/>
            <person name="Bills G."/>
            <person name="Bluhm B.H."/>
            <person name="Cannon C."/>
            <person name="Castanera R."/>
            <person name="Culley D.E."/>
            <person name="Daum C."/>
            <person name="Ezra D."/>
            <person name="Gonzalez J.B."/>
            <person name="Henrissat B."/>
            <person name="Kuo A."/>
            <person name="Liang C."/>
            <person name="Lipzen A."/>
            <person name="Lutzoni F."/>
            <person name="Magnuson J."/>
            <person name="Mondo S."/>
            <person name="Nolan M."/>
            <person name="Ohm R."/>
            <person name="Pangilinan J."/>
            <person name="Park H.-J."/>
            <person name="Ramirez L."/>
            <person name="Alfaro M."/>
            <person name="Sun H."/>
            <person name="Tritt A."/>
            <person name="Yoshinaga Y."/>
            <person name="Zwiers L.-H."/>
            <person name="Turgeon B.G."/>
            <person name="Goodwin S.B."/>
            <person name="Spatafora J.W."/>
            <person name="Crous P.W."/>
            <person name="Grigoriev I.V."/>
        </authorList>
    </citation>
    <scope>NUCLEOTIDE SEQUENCE</scope>
    <source>
        <strain evidence="4">CBS 394.84</strain>
    </source>
</reference>
<keyword evidence="5" id="KW-1185">Reference proteome</keyword>
<evidence type="ECO:0000313" key="4">
    <source>
        <dbReference type="EMBL" id="KAF1847300.1"/>
    </source>
</evidence>
<dbReference type="RefSeq" id="XP_040789863.1">
    <property type="nucleotide sequence ID" value="XM_040928192.1"/>
</dbReference>
<dbReference type="OrthoDB" id="5350410at2759"/>
<feature type="compositionally biased region" description="Acidic residues" evidence="1">
    <location>
        <begin position="298"/>
        <end position="307"/>
    </location>
</feature>
<feature type="compositionally biased region" description="Acidic residues" evidence="1">
    <location>
        <begin position="339"/>
        <end position="353"/>
    </location>
</feature>
<dbReference type="InterPro" id="IPR013783">
    <property type="entry name" value="Ig-like_fold"/>
</dbReference>
<proteinExistence type="predicted"/>
<feature type="compositionally biased region" description="Polar residues" evidence="1">
    <location>
        <begin position="280"/>
        <end position="297"/>
    </location>
</feature>
<dbReference type="Gene3D" id="2.60.40.10">
    <property type="entry name" value="Immunoglobulins"/>
    <property type="match status" value="1"/>
</dbReference>
<feature type="compositionally biased region" description="Polar residues" evidence="1">
    <location>
        <begin position="97"/>
        <end position="106"/>
    </location>
</feature>
<evidence type="ECO:0000313" key="5">
    <source>
        <dbReference type="Proteomes" id="UP000800039"/>
    </source>
</evidence>
<feature type="compositionally biased region" description="Polar residues" evidence="1">
    <location>
        <begin position="702"/>
        <end position="712"/>
    </location>
</feature>
<dbReference type="AlphaFoldDB" id="A0A9P4GLL4"/>
<feature type="compositionally biased region" description="Basic and acidic residues" evidence="1">
    <location>
        <begin position="689"/>
        <end position="701"/>
    </location>
</feature>
<dbReference type="GeneID" id="63845445"/>
<protein>
    <recommendedName>
        <fullName evidence="3">AMP-activated protein kinase glycogen-binding domain-containing protein</fullName>
    </recommendedName>
</protein>
<feature type="compositionally biased region" description="Basic and acidic residues" evidence="1">
    <location>
        <begin position="163"/>
        <end position="179"/>
    </location>
</feature>
<feature type="compositionally biased region" description="Basic and acidic residues" evidence="1">
    <location>
        <begin position="606"/>
        <end position="619"/>
    </location>
</feature>
<feature type="compositionally biased region" description="Basic and acidic residues" evidence="1">
    <location>
        <begin position="401"/>
        <end position="410"/>
    </location>
</feature>
<dbReference type="EMBL" id="ML976615">
    <property type="protein sequence ID" value="KAF1847300.1"/>
    <property type="molecule type" value="Genomic_DNA"/>
</dbReference>
<evidence type="ECO:0000256" key="1">
    <source>
        <dbReference type="SAM" id="MobiDB-lite"/>
    </source>
</evidence>
<keyword evidence="2" id="KW-0812">Transmembrane</keyword>
<feature type="domain" description="AMP-activated protein kinase glycogen-binding" evidence="3">
    <location>
        <begin position="6"/>
        <end position="94"/>
    </location>
</feature>
<keyword evidence="2" id="KW-1133">Transmembrane helix</keyword>
<dbReference type="SUPFAM" id="SSF81296">
    <property type="entry name" value="E set domains"/>
    <property type="match status" value="1"/>
</dbReference>
<gene>
    <name evidence="4" type="ORF">K460DRAFT_277663</name>
</gene>
<accession>A0A9P4GLL4</accession>
<feature type="transmembrane region" description="Helical" evidence="2">
    <location>
        <begin position="728"/>
        <end position="749"/>
    </location>
</feature>
<feature type="region of interest" description="Disordered" evidence="1">
    <location>
        <begin position="75"/>
        <end position="131"/>
    </location>
</feature>
<sequence>MTSKATITFSQAGVQPPVYVVTSLDDWMTLEMDVEEEHTASGDVVFTKEFSNVAEGSYQYKIRIGEGHWVVDESKESATDEHGNRNNVVHVKPASHVKSTASTADAPTTKEVTSDVAQQNTPPEPLEDQLPSIPVPFVVVEKVADEDQPEYGDAEPESLPLDAAKRTADAEPDFEEVKVDPPVNIDPPKSPEIPLLVVEKTDDKPAYGDDFGENATSSQRAAHDMRSADASPDRLVISSDNHMELESDQDEPAPLFPHESLQTDDPPPASPMETIDEESLQSSADRTSSSEVINTPSDPDESDDGNELDQSPLLPHETGLGDRNGILDNGPLLSHEIGPDDDSGIASDEEDEFDRAPLLSHETGFSDHRGSEVTTNSGFLEDDYDMEPQHYAPYRDEDEGVETRTFEHHHAPTFSSHGDQDETPLLPHERDSAVASSAGSELSADDAHYLQHGQPTFGYEGDNANDLYGGGRRSNVFRARTNSSTLPHKLPRSDAEDENLNDPSLERFPTSREQILERVASIGHHLPEDETIEDDLHSPQLSVLSQACSSVELMPVKSYTSLASVPEADDSDDEDQDVESLPSPITFSSARQVLGYARDALATPVPDDRKQLGLVEEKVQVPSARTTESSEADNIDKHDGAKDSAGILSTMREAINTPTKVSDPITPPLTPERKSTTSGPDESATAPESELRQRRELKDDSTPTSQTPTIASKDTGDSDKITRSLPRLSLSVSTTVLVAGIAVAAYYSLALAS</sequence>
<dbReference type="CDD" id="cd02859">
    <property type="entry name" value="E_set_AMPKbeta_like_N"/>
    <property type="match status" value="1"/>
</dbReference>
<feature type="region of interest" description="Disordered" evidence="1">
    <location>
        <begin position="562"/>
        <end position="589"/>
    </location>
</feature>
<feature type="region of interest" description="Disordered" evidence="1">
    <location>
        <begin position="470"/>
        <end position="510"/>
    </location>
</feature>
<comment type="caution">
    <text evidence="4">The sequence shown here is derived from an EMBL/GenBank/DDBJ whole genome shotgun (WGS) entry which is preliminary data.</text>
</comment>
<evidence type="ECO:0000256" key="2">
    <source>
        <dbReference type="SAM" id="Phobius"/>
    </source>
</evidence>
<evidence type="ECO:0000259" key="3">
    <source>
        <dbReference type="Pfam" id="PF16561"/>
    </source>
</evidence>
<feature type="compositionally biased region" description="Basic and acidic residues" evidence="1">
    <location>
        <begin position="75"/>
        <end position="84"/>
    </location>
</feature>
<feature type="compositionally biased region" description="Acidic residues" evidence="1">
    <location>
        <begin position="567"/>
        <end position="578"/>
    </location>
</feature>
<dbReference type="Pfam" id="PF16561">
    <property type="entry name" value="AMPK1_CBM"/>
    <property type="match status" value="1"/>
</dbReference>
<dbReference type="InterPro" id="IPR014756">
    <property type="entry name" value="Ig_E-set"/>
</dbReference>
<dbReference type="InterPro" id="IPR032640">
    <property type="entry name" value="AMPK1_CBM"/>
</dbReference>
<feature type="region of interest" description="Disordered" evidence="1">
    <location>
        <begin position="147"/>
        <end position="442"/>
    </location>
</feature>
<keyword evidence="2" id="KW-0472">Membrane</keyword>
<dbReference type="Proteomes" id="UP000800039">
    <property type="component" value="Unassembled WGS sequence"/>
</dbReference>
<name>A0A9P4GLL4_9PLEO</name>
<feature type="compositionally biased region" description="Acidic residues" evidence="1">
    <location>
        <begin position="147"/>
        <end position="156"/>
    </location>
</feature>